<dbReference type="AlphaFoldDB" id="A0A1L9UFG6"/>
<dbReference type="OrthoDB" id="288590at2759"/>
<keyword evidence="2" id="KW-0479">Metal-binding</keyword>
<dbReference type="PROSITE" id="PS51471">
    <property type="entry name" value="FE2OG_OXY"/>
    <property type="match status" value="1"/>
</dbReference>
<evidence type="ECO:0000256" key="2">
    <source>
        <dbReference type="RuleBase" id="RU003682"/>
    </source>
</evidence>
<dbReference type="GO" id="GO:0044283">
    <property type="term" value="P:small molecule biosynthetic process"/>
    <property type="evidence" value="ECO:0007669"/>
    <property type="project" value="UniProtKB-ARBA"/>
</dbReference>
<comment type="similarity">
    <text evidence="1 2">Belongs to the iron/ascorbate-dependent oxidoreductase family.</text>
</comment>
<dbReference type="Gene3D" id="2.60.120.330">
    <property type="entry name" value="B-lactam Antibiotic, Isopenicillin N Synthase, Chain"/>
    <property type="match status" value="1"/>
</dbReference>
<evidence type="ECO:0000313" key="5">
    <source>
        <dbReference type="Proteomes" id="UP000184499"/>
    </source>
</evidence>
<dbReference type="GO" id="GO:0046872">
    <property type="term" value="F:metal ion binding"/>
    <property type="evidence" value="ECO:0007669"/>
    <property type="project" value="UniProtKB-KW"/>
</dbReference>
<dbReference type="PANTHER" id="PTHR47990">
    <property type="entry name" value="2-OXOGLUTARATE (2OG) AND FE(II)-DEPENDENT OXYGENASE SUPERFAMILY PROTEIN-RELATED"/>
    <property type="match status" value="1"/>
</dbReference>
<keyword evidence="2" id="KW-0560">Oxidoreductase</keyword>
<dbReference type="SUPFAM" id="SSF51197">
    <property type="entry name" value="Clavaminate synthase-like"/>
    <property type="match status" value="1"/>
</dbReference>
<dbReference type="InterPro" id="IPR027443">
    <property type="entry name" value="IPNS-like_sf"/>
</dbReference>
<dbReference type="Pfam" id="PF03171">
    <property type="entry name" value="2OG-FeII_Oxy"/>
    <property type="match status" value="1"/>
</dbReference>
<reference evidence="5" key="1">
    <citation type="journal article" date="2017" name="Genome Biol.">
        <title>Comparative genomics reveals high biological diversity and specific adaptations in the industrially and medically important fungal genus Aspergillus.</title>
        <authorList>
            <person name="de Vries R.P."/>
            <person name="Riley R."/>
            <person name="Wiebenga A."/>
            <person name="Aguilar-Osorio G."/>
            <person name="Amillis S."/>
            <person name="Uchima C.A."/>
            <person name="Anderluh G."/>
            <person name="Asadollahi M."/>
            <person name="Askin M."/>
            <person name="Barry K."/>
            <person name="Battaglia E."/>
            <person name="Bayram O."/>
            <person name="Benocci T."/>
            <person name="Braus-Stromeyer S.A."/>
            <person name="Caldana C."/>
            <person name="Canovas D."/>
            <person name="Cerqueira G.C."/>
            <person name="Chen F."/>
            <person name="Chen W."/>
            <person name="Choi C."/>
            <person name="Clum A."/>
            <person name="Dos Santos R.A."/>
            <person name="Damasio A.R."/>
            <person name="Diallinas G."/>
            <person name="Emri T."/>
            <person name="Fekete E."/>
            <person name="Flipphi M."/>
            <person name="Freyberg S."/>
            <person name="Gallo A."/>
            <person name="Gournas C."/>
            <person name="Habgood R."/>
            <person name="Hainaut M."/>
            <person name="Harispe M.L."/>
            <person name="Henrissat B."/>
            <person name="Hilden K.S."/>
            <person name="Hope R."/>
            <person name="Hossain A."/>
            <person name="Karabika E."/>
            <person name="Karaffa L."/>
            <person name="Karanyi Z."/>
            <person name="Krasevec N."/>
            <person name="Kuo A."/>
            <person name="Kusch H."/>
            <person name="LaButti K."/>
            <person name="Lagendijk E.L."/>
            <person name="Lapidus A."/>
            <person name="Levasseur A."/>
            <person name="Lindquist E."/>
            <person name="Lipzen A."/>
            <person name="Logrieco A.F."/>
            <person name="MacCabe A."/>
            <person name="Maekelae M.R."/>
            <person name="Malavazi I."/>
            <person name="Melin P."/>
            <person name="Meyer V."/>
            <person name="Mielnichuk N."/>
            <person name="Miskei M."/>
            <person name="Molnar A.P."/>
            <person name="Mule G."/>
            <person name="Ngan C.Y."/>
            <person name="Orejas M."/>
            <person name="Orosz E."/>
            <person name="Ouedraogo J.P."/>
            <person name="Overkamp K.M."/>
            <person name="Park H.-S."/>
            <person name="Perrone G."/>
            <person name="Piumi F."/>
            <person name="Punt P.J."/>
            <person name="Ram A.F."/>
            <person name="Ramon A."/>
            <person name="Rauscher S."/>
            <person name="Record E."/>
            <person name="Riano-Pachon D.M."/>
            <person name="Robert V."/>
            <person name="Roehrig J."/>
            <person name="Ruller R."/>
            <person name="Salamov A."/>
            <person name="Salih N.S."/>
            <person name="Samson R.A."/>
            <person name="Sandor E."/>
            <person name="Sanguinetti M."/>
            <person name="Schuetze T."/>
            <person name="Sepcic K."/>
            <person name="Shelest E."/>
            <person name="Sherlock G."/>
            <person name="Sophianopoulou V."/>
            <person name="Squina F.M."/>
            <person name="Sun H."/>
            <person name="Susca A."/>
            <person name="Todd R.B."/>
            <person name="Tsang A."/>
            <person name="Unkles S.E."/>
            <person name="van de Wiele N."/>
            <person name="van Rossen-Uffink D."/>
            <person name="Oliveira J.V."/>
            <person name="Vesth T.C."/>
            <person name="Visser J."/>
            <person name="Yu J.-H."/>
            <person name="Zhou M."/>
            <person name="Andersen M.R."/>
            <person name="Archer D.B."/>
            <person name="Baker S.E."/>
            <person name="Benoit I."/>
            <person name="Brakhage A.A."/>
            <person name="Braus G.H."/>
            <person name="Fischer R."/>
            <person name="Frisvad J.C."/>
            <person name="Goldman G.H."/>
            <person name="Houbraken J."/>
            <person name="Oakley B."/>
            <person name="Pocsi I."/>
            <person name="Scazzocchio C."/>
            <person name="Seiboth B."/>
            <person name="vanKuyk P.A."/>
            <person name="Wortman J."/>
            <person name="Dyer P.S."/>
            <person name="Grigoriev I.V."/>
        </authorList>
    </citation>
    <scope>NUCLEOTIDE SEQUENCE [LARGE SCALE GENOMIC DNA]</scope>
    <source>
        <strain evidence="5">CBS 101740 / IMI 381727 / IBT 21946</strain>
    </source>
</reference>
<accession>A0A1L9UFG6</accession>
<dbReference type="GO" id="GO:0016491">
    <property type="term" value="F:oxidoreductase activity"/>
    <property type="evidence" value="ECO:0007669"/>
    <property type="project" value="UniProtKB-KW"/>
</dbReference>
<keyword evidence="2" id="KW-0408">Iron</keyword>
<feature type="domain" description="Fe2OG dioxygenase" evidence="3">
    <location>
        <begin position="240"/>
        <end position="351"/>
    </location>
</feature>
<organism evidence="4 5">
    <name type="scientific">Aspergillus brasiliensis (strain CBS 101740 / IMI 381727 / IBT 21946)</name>
    <dbReference type="NCBI Taxonomy" id="767769"/>
    <lineage>
        <taxon>Eukaryota</taxon>
        <taxon>Fungi</taxon>
        <taxon>Dikarya</taxon>
        <taxon>Ascomycota</taxon>
        <taxon>Pezizomycotina</taxon>
        <taxon>Eurotiomycetes</taxon>
        <taxon>Eurotiomycetidae</taxon>
        <taxon>Eurotiales</taxon>
        <taxon>Aspergillaceae</taxon>
        <taxon>Aspergillus</taxon>
        <taxon>Aspergillus subgen. Circumdati</taxon>
    </lineage>
</organism>
<dbReference type="Proteomes" id="UP000184499">
    <property type="component" value="Unassembled WGS sequence"/>
</dbReference>
<evidence type="ECO:0000259" key="3">
    <source>
        <dbReference type="PROSITE" id="PS51471"/>
    </source>
</evidence>
<name>A0A1L9UFG6_ASPBC</name>
<sequence length="407" mass="44962">MISSLFQDQPKHHTTASSAIIYRGLYQDHNPPHVHPNPNALANFPLQQYTQASPTMPTARYFSEAPPFPTDTPTIDLPILSFRQLQSSNPTEAEKLYAASREWGFFLLDLQDSPDGTTLLHDAETMFDLDTELYSLDQATLDQYAYNAPKDITGYKRMGALKTDDGKLDHIHLYSINQDDILGNCAPRTNAPPIEAHRPQIQAFIHHASSTLDVILTTLDDQLGLERGTLSNLTPLDQLSDTSVRLLCSPPHSSDQAEPDRISLGGHTDIGTLTLLFNVLGGLQILPAGMENKMENWRFVRPVPGCALVNIGDTLVEWTGKLLRSSLHRVLAAPGEQAFVPRRSVAYLVRPARSASMRRIRGGKIPVLAEGEQEELRSVDEWAAWRAKQVILGVLKPQTRGGVGAVV</sequence>
<dbReference type="EMBL" id="KV878686">
    <property type="protein sequence ID" value="OJJ70407.1"/>
    <property type="molecule type" value="Genomic_DNA"/>
</dbReference>
<dbReference type="InterPro" id="IPR005123">
    <property type="entry name" value="Oxoglu/Fe-dep_dioxygenase_dom"/>
</dbReference>
<dbReference type="InterPro" id="IPR026992">
    <property type="entry name" value="DIOX_N"/>
</dbReference>
<dbReference type="InterPro" id="IPR044861">
    <property type="entry name" value="IPNS-like_FE2OG_OXY"/>
</dbReference>
<gene>
    <name evidence="4" type="ORF">ASPBRDRAFT_44565</name>
</gene>
<dbReference type="OMA" id="YAYDAPR"/>
<protein>
    <recommendedName>
        <fullName evidence="3">Fe2OG dioxygenase domain-containing protein</fullName>
    </recommendedName>
</protein>
<evidence type="ECO:0000313" key="4">
    <source>
        <dbReference type="EMBL" id="OJJ70407.1"/>
    </source>
</evidence>
<dbReference type="VEuPathDB" id="FungiDB:ASPBRDRAFT_44565"/>
<dbReference type="GeneID" id="93577714"/>
<evidence type="ECO:0000256" key="1">
    <source>
        <dbReference type="ARBA" id="ARBA00008056"/>
    </source>
</evidence>
<keyword evidence="5" id="KW-1185">Reference proteome</keyword>
<dbReference type="InterPro" id="IPR050231">
    <property type="entry name" value="Iron_ascorbate_oxido_reductase"/>
</dbReference>
<dbReference type="Pfam" id="PF14226">
    <property type="entry name" value="DIOX_N"/>
    <property type="match status" value="1"/>
</dbReference>
<proteinExistence type="inferred from homology"/>
<dbReference type="STRING" id="767769.A0A1L9UFG6"/>
<dbReference type="RefSeq" id="XP_067477655.1">
    <property type="nucleotide sequence ID" value="XM_067625226.1"/>
</dbReference>